<protein>
    <recommendedName>
        <fullName evidence="14">Ig-like domain-containing protein</fullName>
    </recommendedName>
</protein>
<dbReference type="SUPFAM" id="SSF48726">
    <property type="entry name" value="Immunoglobulin"/>
    <property type="match status" value="2"/>
</dbReference>
<evidence type="ECO:0000256" key="8">
    <source>
        <dbReference type="ARBA" id="ARBA00023157"/>
    </source>
</evidence>
<evidence type="ECO:0000256" key="7">
    <source>
        <dbReference type="ARBA" id="ARBA00023136"/>
    </source>
</evidence>
<name>A0A8D1MXR0_PIG</name>
<sequence length="283" mass="30134">MAISETNPRCGHPPELLVSGKEGPSWSQRLWGPRKVPGGWLRAEPHVRGWLGGRGSRTRTQSVRDSETWGPGGTRGSWGKQPLTQGSLSPGGSGKPSLLTPQGPVVASGQSLTLQCRSAISYDRFALAKEGARDLPQPPARQPQAGLSQAHFSLGEVRAHRATYRCHGSLSSDPHLLSHPSDPLELMVSGLHQKPSLLVQGGPMVRSGDNVTLSCSSQRAESRATTVQPKQTSLWIPGPQPTVGSIAATAPLVILPTGGWSQVTHCTFLSQVTPETVLRSDHM</sequence>
<evidence type="ECO:0000256" key="3">
    <source>
        <dbReference type="ARBA" id="ARBA00022692"/>
    </source>
</evidence>
<dbReference type="Gene3D" id="2.60.40.10">
    <property type="entry name" value="Immunoglobulins"/>
    <property type="match status" value="2"/>
</dbReference>
<evidence type="ECO:0008006" key="14">
    <source>
        <dbReference type="Google" id="ProtNLM"/>
    </source>
</evidence>
<dbReference type="Proteomes" id="UP000694571">
    <property type="component" value="Unplaced"/>
</dbReference>
<dbReference type="InterPro" id="IPR013783">
    <property type="entry name" value="Ig-like_fold"/>
</dbReference>
<dbReference type="GO" id="GO:0005886">
    <property type="term" value="C:plasma membrane"/>
    <property type="evidence" value="ECO:0007669"/>
    <property type="project" value="UniProtKB-SubCell"/>
</dbReference>
<reference evidence="12" key="1">
    <citation type="submission" date="2025-08" db="UniProtKB">
        <authorList>
            <consortium name="Ensembl"/>
        </authorList>
    </citation>
    <scope>IDENTIFICATION</scope>
</reference>
<feature type="region of interest" description="Disordered" evidence="11">
    <location>
        <begin position="1"/>
        <end position="26"/>
    </location>
</feature>
<evidence type="ECO:0000256" key="9">
    <source>
        <dbReference type="ARBA" id="ARBA00023180"/>
    </source>
</evidence>
<keyword evidence="9" id="KW-0325">Glycoprotein</keyword>
<keyword evidence="2" id="KW-1003">Cell membrane</keyword>
<dbReference type="Ensembl" id="ENSSSCT00050067977.1">
    <property type="protein sequence ID" value="ENSSSCP00050029152.1"/>
    <property type="gene ID" value="ENSSSCG00050049959.1"/>
</dbReference>
<evidence type="ECO:0000256" key="11">
    <source>
        <dbReference type="SAM" id="MobiDB-lite"/>
    </source>
</evidence>
<evidence type="ECO:0000256" key="5">
    <source>
        <dbReference type="ARBA" id="ARBA00022737"/>
    </source>
</evidence>
<dbReference type="PANTHER" id="PTHR11738:SF179">
    <property type="entry name" value="LEUKOCYTE IMMUNOGLOBULIN-LIKE RECEPTOR SUBFAMILY A MEMBER 5"/>
    <property type="match status" value="1"/>
</dbReference>
<dbReference type="PANTHER" id="PTHR11738">
    <property type="entry name" value="MHC CLASS I NK CELL RECEPTOR"/>
    <property type="match status" value="1"/>
</dbReference>
<keyword evidence="7" id="KW-0472">Membrane</keyword>
<keyword evidence="3" id="KW-0812">Transmembrane</keyword>
<dbReference type="FunFam" id="2.60.40.10:FF:000049">
    <property type="entry name" value="Leukocyte immunoglobulin-like receptor subfamily B member 1"/>
    <property type="match status" value="1"/>
</dbReference>
<comment type="subcellular location">
    <subcellularLocation>
        <location evidence="1">Cell membrane</location>
        <topology evidence="1">Single-pass membrane protein</topology>
    </subcellularLocation>
</comment>
<evidence type="ECO:0000256" key="1">
    <source>
        <dbReference type="ARBA" id="ARBA00004162"/>
    </source>
</evidence>
<evidence type="ECO:0000256" key="4">
    <source>
        <dbReference type="ARBA" id="ARBA00022729"/>
    </source>
</evidence>
<evidence type="ECO:0000313" key="13">
    <source>
        <dbReference type="Proteomes" id="UP000694571"/>
    </source>
</evidence>
<evidence type="ECO:0000256" key="10">
    <source>
        <dbReference type="ARBA" id="ARBA00023319"/>
    </source>
</evidence>
<dbReference type="InterPro" id="IPR050412">
    <property type="entry name" value="Ig-like_Receptors_ImmuneReg"/>
</dbReference>
<evidence type="ECO:0000313" key="12">
    <source>
        <dbReference type="Ensembl" id="ENSSSCP00050029152.1"/>
    </source>
</evidence>
<dbReference type="InterPro" id="IPR036179">
    <property type="entry name" value="Ig-like_dom_sf"/>
</dbReference>
<keyword evidence="5" id="KW-0677">Repeat</keyword>
<organism evidence="12 13">
    <name type="scientific">Sus scrofa</name>
    <name type="common">Pig</name>
    <dbReference type="NCBI Taxonomy" id="9823"/>
    <lineage>
        <taxon>Eukaryota</taxon>
        <taxon>Metazoa</taxon>
        <taxon>Chordata</taxon>
        <taxon>Craniata</taxon>
        <taxon>Vertebrata</taxon>
        <taxon>Euteleostomi</taxon>
        <taxon>Mammalia</taxon>
        <taxon>Eutheria</taxon>
        <taxon>Laurasiatheria</taxon>
        <taxon>Artiodactyla</taxon>
        <taxon>Suina</taxon>
        <taxon>Suidae</taxon>
        <taxon>Sus</taxon>
    </lineage>
</organism>
<keyword evidence="8" id="KW-1015">Disulfide bond</keyword>
<accession>A0A8D1MXR0</accession>
<keyword evidence="10" id="KW-0393">Immunoglobulin domain</keyword>
<keyword evidence="6" id="KW-1133">Transmembrane helix</keyword>
<evidence type="ECO:0000256" key="2">
    <source>
        <dbReference type="ARBA" id="ARBA00022475"/>
    </source>
</evidence>
<evidence type="ECO:0000256" key="6">
    <source>
        <dbReference type="ARBA" id="ARBA00022989"/>
    </source>
</evidence>
<keyword evidence="4" id="KW-0732">Signal</keyword>
<dbReference type="AlphaFoldDB" id="A0A8D1MXR0"/>
<feature type="region of interest" description="Disordered" evidence="11">
    <location>
        <begin position="48"/>
        <end position="104"/>
    </location>
</feature>
<proteinExistence type="predicted"/>